<accession>H8Z2S4</accession>
<organism evidence="1 2">
    <name type="scientific">Thiorhodovibrio frisius</name>
    <dbReference type="NCBI Taxonomy" id="631362"/>
    <lineage>
        <taxon>Bacteria</taxon>
        <taxon>Pseudomonadati</taxon>
        <taxon>Pseudomonadota</taxon>
        <taxon>Gammaproteobacteria</taxon>
        <taxon>Chromatiales</taxon>
        <taxon>Chromatiaceae</taxon>
        <taxon>Thiorhodovibrio</taxon>
    </lineage>
</organism>
<dbReference type="EMBL" id="JH603169">
    <property type="protein sequence ID" value="EIC21660.1"/>
    <property type="molecule type" value="Genomic_DNA"/>
</dbReference>
<protein>
    <submittedName>
        <fullName evidence="1">Uncharacterized protein</fullName>
    </submittedName>
</protein>
<dbReference type="HOGENOM" id="CLU_2095783_0_0_6"/>
<evidence type="ECO:0000313" key="1">
    <source>
        <dbReference type="EMBL" id="EIC21660.1"/>
    </source>
</evidence>
<name>H8Z2S4_9GAMM</name>
<gene>
    <name evidence="1" type="ORF">Thi970DRAFT_01880</name>
</gene>
<keyword evidence="2" id="KW-1185">Reference proteome</keyword>
<proteinExistence type="predicted"/>
<dbReference type="Proteomes" id="UP000002964">
    <property type="component" value="Unassembled WGS sequence"/>
</dbReference>
<dbReference type="OrthoDB" id="9951528at2"/>
<reference evidence="1 2" key="2">
    <citation type="submission" date="2011-11" db="EMBL/GenBank/DDBJ databases">
        <authorList>
            <consortium name="US DOE Joint Genome Institute"/>
            <person name="Lucas S."/>
            <person name="Han J."/>
            <person name="Lapidus A."/>
            <person name="Cheng J.-F."/>
            <person name="Goodwin L."/>
            <person name="Pitluck S."/>
            <person name="Peters L."/>
            <person name="Ovchinnikova G."/>
            <person name="Zhang X."/>
            <person name="Detter J.C."/>
            <person name="Han C."/>
            <person name="Tapia R."/>
            <person name="Land M."/>
            <person name="Hauser L."/>
            <person name="Kyrpides N."/>
            <person name="Ivanova N."/>
            <person name="Pagani I."/>
            <person name="Vogl K."/>
            <person name="Liu Z."/>
            <person name="Overmann J."/>
            <person name="Frigaard N.-U."/>
            <person name="Bryant D."/>
            <person name="Woyke T."/>
        </authorList>
    </citation>
    <scope>NUCLEOTIDE SEQUENCE [LARGE SCALE GENOMIC DNA]</scope>
    <source>
        <strain evidence="1 2">970</strain>
    </source>
</reference>
<sequence length="116" mass="13583">MKAQNNISDVPSKDLDVIKYSIKKKVSQQLPYLPDIIEEMLFMQGRIAWNYYWTLLDLSTDGSARPKMKIEVTVKLKKEFHQFCSDVQHVFSCSVQVTEDFYHPRVIVKKKSSPKK</sequence>
<evidence type="ECO:0000313" key="2">
    <source>
        <dbReference type="Proteomes" id="UP000002964"/>
    </source>
</evidence>
<dbReference type="RefSeq" id="WP_009148245.1">
    <property type="nucleotide sequence ID" value="NZ_CP121471.1"/>
</dbReference>
<dbReference type="STRING" id="631362.Thi970DRAFT_01880"/>
<dbReference type="AlphaFoldDB" id="H8Z2S4"/>
<reference evidence="2" key="1">
    <citation type="submission" date="2011-06" db="EMBL/GenBank/DDBJ databases">
        <authorList>
            <consortium name="US DOE Joint Genome Institute (JGI-PGF)"/>
            <person name="Lucas S."/>
            <person name="Han J."/>
            <person name="Lapidus A."/>
            <person name="Cheng J.-F."/>
            <person name="Goodwin L."/>
            <person name="Pitluck S."/>
            <person name="Peters L."/>
            <person name="Land M.L."/>
            <person name="Hauser L."/>
            <person name="Vogl K."/>
            <person name="Liu Z."/>
            <person name="Overmann J."/>
            <person name="Frigaard N.-U."/>
            <person name="Bryant D.A."/>
            <person name="Woyke T.J."/>
        </authorList>
    </citation>
    <scope>NUCLEOTIDE SEQUENCE [LARGE SCALE GENOMIC DNA]</scope>
    <source>
        <strain evidence="2">970</strain>
    </source>
</reference>